<dbReference type="SUPFAM" id="SSF52540">
    <property type="entry name" value="P-loop containing nucleoside triphosphate hydrolases"/>
    <property type="match status" value="1"/>
</dbReference>
<evidence type="ECO:0000256" key="2">
    <source>
        <dbReference type="ARBA" id="ARBA00022618"/>
    </source>
</evidence>
<evidence type="ECO:0000256" key="3">
    <source>
        <dbReference type="ARBA" id="ARBA00022705"/>
    </source>
</evidence>
<dbReference type="GO" id="GO:0051301">
    <property type="term" value="P:cell division"/>
    <property type="evidence" value="ECO:0007669"/>
    <property type="project" value="UniProtKB-KW"/>
</dbReference>
<dbReference type="Pfam" id="PF13401">
    <property type="entry name" value="AAA_22"/>
    <property type="match status" value="1"/>
</dbReference>
<keyword evidence="4" id="KW-0131">Cell cycle</keyword>
<comment type="similarity">
    <text evidence="1">Belongs to the CDC6/cdc18 family.</text>
</comment>
<dbReference type="GO" id="GO:0003688">
    <property type="term" value="F:DNA replication origin binding"/>
    <property type="evidence" value="ECO:0007669"/>
    <property type="project" value="TreeGrafter"/>
</dbReference>
<feature type="compositionally biased region" description="Polar residues" evidence="5">
    <location>
        <begin position="49"/>
        <end position="58"/>
    </location>
</feature>
<evidence type="ECO:0000256" key="1">
    <source>
        <dbReference type="ARBA" id="ARBA00006184"/>
    </source>
</evidence>
<keyword evidence="2" id="KW-0132">Cell division</keyword>
<feature type="domain" description="ORC1/DEAH AAA+ ATPase" evidence="6">
    <location>
        <begin position="120"/>
        <end position="239"/>
    </location>
</feature>
<dbReference type="PANTHER" id="PTHR10763:SF26">
    <property type="entry name" value="CELL DIVISION CONTROL PROTEIN 6 HOMOLOG"/>
    <property type="match status" value="1"/>
</dbReference>
<evidence type="ECO:0000313" key="7">
    <source>
        <dbReference type="EMBL" id="CAD1834726.1"/>
    </source>
</evidence>
<dbReference type="GO" id="GO:0005634">
    <property type="term" value="C:nucleus"/>
    <property type="evidence" value="ECO:0007669"/>
    <property type="project" value="TreeGrafter"/>
</dbReference>
<organism evidence="7">
    <name type="scientific">Ananas comosus var. bracteatus</name>
    <name type="common">red pineapple</name>
    <dbReference type="NCBI Taxonomy" id="296719"/>
    <lineage>
        <taxon>Eukaryota</taxon>
        <taxon>Viridiplantae</taxon>
        <taxon>Streptophyta</taxon>
        <taxon>Embryophyta</taxon>
        <taxon>Tracheophyta</taxon>
        <taxon>Spermatophyta</taxon>
        <taxon>Magnoliopsida</taxon>
        <taxon>Liliopsida</taxon>
        <taxon>Poales</taxon>
        <taxon>Bromeliaceae</taxon>
        <taxon>Bromelioideae</taxon>
        <taxon>Ananas</taxon>
    </lineage>
</organism>
<dbReference type="GO" id="GO:0016887">
    <property type="term" value="F:ATP hydrolysis activity"/>
    <property type="evidence" value="ECO:0007669"/>
    <property type="project" value="InterPro"/>
</dbReference>
<reference evidence="7" key="1">
    <citation type="submission" date="2020-07" db="EMBL/GenBank/DDBJ databases">
        <authorList>
            <person name="Lin J."/>
        </authorList>
    </citation>
    <scope>NUCLEOTIDE SEQUENCE</scope>
</reference>
<dbReference type="Gene3D" id="3.40.50.300">
    <property type="entry name" value="P-loop containing nucleotide triphosphate hydrolases"/>
    <property type="match status" value="1"/>
</dbReference>
<dbReference type="FunFam" id="3.40.50.300:FF:000547">
    <property type="entry name" value="Cell division control protein"/>
    <property type="match status" value="1"/>
</dbReference>
<feature type="region of interest" description="Disordered" evidence="5">
    <location>
        <begin position="1"/>
        <end position="58"/>
    </location>
</feature>
<sequence length="337" mass="37157">MPTLRSSEALLPSPPIASPAKGNPDGKGSSTPNKKKRSRSHSADDGTPIKTQSPANSFRSQALAISEVSEEKIIEPILGEARMQAVKEALHVATAPYNVVCRAEEQKRIFEFCKTCVERERAGSLYVCGCPGTGKTLSIGRVTENVMLWSKEAGVKLPDVLAINCTSLTSTAEIFNSCKVPSSKKTTSSGFSPLEHLQNLFSRSHLSSRRMIVIVVDEMDYLITKDRAVLHDLFMLTTFPFSQCILIGIANAIDLADRFLPKLESLNCKPLVINFRAYSKDQILKIIQQRLMVLGYDVFQPLALEFCARMKPVVEAYECTVLEARLLLHVRGSGNHS</sequence>
<proteinExistence type="inferred from homology"/>
<dbReference type="GO" id="GO:0006270">
    <property type="term" value="P:DNA replication initiation"/>
    <property type="evidence" value="ECO:0007669"/>
    <property type="project" value="TreeGrafter"/>
</dbReference>
<dbReference type="GO" id="GO:0033314">
    <property type="term" value="P:mitotic DNA replication checkpoint signaling"/>
    <property type="evidence" value="ECO:0007669"/>
    <property type="project" value="TreeGrafter"/>
</dbReference>
<dbReference type="Gene3D" id="1.10.8.60">
    <property type="match status" value="1"/>
</dbReference>
<name>A0A6V7PVS7_ANACO</name>
<dbReference type="InterPro" id="IPR049945">
    <property type="entry name" value="AAA_22"/>
</dbReference>
<gene>
    <name evidence="7" type="ORF">CB5_LOCUS17937</name>
</gene>
<dbReference type="CDD" id="cd00009">
    <property type="entry name" value="AAA"/>
    <property type="match status" value="1"/>
</dbReference>
<feature type="compositionally biased region" description="Low complexity" evidence="5">
    <location>
        <begin position="1"/>
        <end position="11"/>
    </location>
</feature>
<keyword evidence="3" id="KW-0235">DNA replication</keyword>
<evidence type="ECO:0000256" key="4">
    <source>
        <dbReference type="ARBA" id="ARBA00023306"/>
    </source>
</evidence>
<dbReference type="InterPro" id="IPR027417">
    <property type="entry name" value="P-loop_NTPase"/>
</dbReference>
<dbReference type="AlphaFoldDB" id="A0A6V7PVS7"/>
<accession>A0A6V7PVS7</accession>
<dbReference type="InterPro" id="IPR050311">
    <property type="entry name" value="ORC1/CDC6"/>
</dbReference>
<dbReference type="PANTHER" id="PTHR10763">
    <property type="entry name" value="CELL DIVISION CONTROL PROTEIN 6-RELATED"/>
    <property type="match status" value="1"/>
</dbReference>
<evidence type="ECO:0000259" key="6">
    <source>
        <dbReference type="Pfam" id="PF13401"/>
    </source>
</evidence>
<protein>
    <recommendedName>
        <fullName evidence="6">ORC1/DEAH AAA+ ATPase domain-containing protein</fullName>
    </recommendedName>
</protein>
<evidence type="ECO:0000256" key="5">
    <source>
        <dbReference type="SAM" id="MobiDB-lite"/>
    </source>
</evidence>
<dbReference type="EMBL" id="LR862152">
    <property type="protein sequence ID" value="CAD1834726.1"/>
    <property type="molecule type" value="Genomic_DNA"/>
</dbReference>